<feature type="region of interest" description="Disordered" evidence="1">
    <location>
        <begin position="118"/>
        <end position="147"/>
    </location>
</feature>
<keyword evidence="2" id="KW-1185">Reference proteome</keyword>
<evidence type="ECO:0000313" key="2">
    <source>
        <dbReference type="Proteomes" id="UP000694910"/>
    </source>
</evidence>
<feature type="compositionally biased region" description="Basic and acidic residues" evidence="1">
    <location>
        <begin position="138"/>
        <end position="147"/>
    </location>
</feature>
<gene>
    <name evidence="3" type="primary">LOC106803979</name>
</gene>
<proteinExistence type="predicted"/>
<sequence>MDNVSDMYCSSQKITKSDSIHHMSHSQKQPELPPLPASANEVPSELYQTVMLHSFYPPLMQRTSWTLAAPFKEQHHHHGPSDSIANNYSLTAQDLKLKDLVKVYQPVTINVPRQRIIQGLPSATESSSEPKKKKRKFSPRDKEDPTR</sequence>
<evidence type="ECO:0000256" key="1">
    <source>
        <dbReference type="SAM" id="MobiDB-lite"/>
    </source>
</evidence>
<name>A0ABM1DLM0_CERSS</name>
<feature type="region of interest" description="Disordered" evidence="1">
    <location>
        <begin position="16"/>
        <end position="40"/>
    </location>
</feature>
<accession>A0ABM1DLM0</accession>
<reference evidence="3" key="1">
    <citation type="submission" date="2025-08" db="UniProtKB">
        <authorList>
            <consortium name="RefSeq"/>
        </authorList>
    </citation>
    <scope>IDENTIFICATION</scope>
</reference>
<evidence type="ECO:0000313" key="3">
    <source>
        <dbReference type="RefSeq" id="XP_014652701.1"/>
    </source>
</evidence>
<dbReference type="Proteomes" id="UP000694910">
    <property type="component" value="Unplaced"/>
</dbReference>
<protein>
    <submittedName>
        <fullName evidence="3">Dynein heavy chain 3, axonemal-like</fullName>
    </submittedName>
</protein>
<dbReference type="RefSeq" id="XP_014652701.1">
    <property type="nucleotide sequence ID" value="XM_014797215.1"/>
</dbReference>
<organism evidence="2 3">
    <name type="scientific">Ceratotherium simum simum</name>
    <name type="common">Southern white rhinoceros</name>
    <dbReference type="NCBI Taxonomy" id="73337"/>
    <lineage>
        <taxon>Eukaryota</taxon>
        <taxon>Metazoa</taxon>
        <taxon>Chordata</taxon>
        <taxon>Craniata</taxon>
        <taxon>Vertebrata</taxon>
        <taxon>Euteleostomi</taxon>
        <taxon>Mammalia</taxon>
        <taxon>Eutheria</taxon>
        <taxon>Laurasiatheria</taxon>
        <taxon>Perissodactyla</taxon>
        <taxon>Rhinocerotidae</taxon>
        <taxon>Ceratotherium</taxon>
    </lineage>
</organism>
<dbReference type="GeneID" id="106803979"/>